<protein>
    <submittedName>
        <fullName evidence="2">Uncharacterized protein</fullName>
    </submittedName>
</protein>
<dbReference type="Proteomes" id="UP000887565">
    <property type="component" value="Unplaced"/>
</dbReference>
<sequence>MLKSGKLREFLTLPPPYLAKTMHCALRQSRILCRPPIFEFSACLAHKCSCGIYKIIKFLIIYFTLRRAPKPTSELLGLSKTHKKWEIMFGTSPIKFRHEFDKKSFSYTYFHVWNFVKLKTNFEAFFDNIFEIIYRNIKPILQRFLSHSAHKLQNYRFGNRPIGKTLLIA</sequence>
<dbReference type="WBParaSite" id="nRc.2.0.1.t36038-RA">
    <property type="protein sequence ID" value="nRc.2.0.1.t36038-RA"/>
    <property type="gene ID" value="nRc.2.0.1.g36038"/>
</dbReference>
<accession>A0A915KB84</accession>
<proteinExistence type="predicted"/>
<keyword evidence="1" id="KW-1185">Reference proteome</keyword>
<evidence type="ECO:0000313" key="2">
    <source>
        <dbReference type="WBParaSite" id="nRc.2.0.1.t36038-RA"/>
    </source>
</evidence>
<name>A0A915KB84_ROMCU</name>
<organism evidence="1 2">
    <name type="scientific">Romanomermis culicivorax</name>
    <name type="common">Nematode worm</name>
    <dbReference type="NCBI Taxonomy" id="13658"/>
    <lineage>
        <taxon>Eukaryota</taxon>
        <taxon>Metazoa</taxon>
        <taxon>Ecdysozoa</taxon>
        <taxon>Nematoda</taxon>
        <taxon>Enoplea</taxon>
        <taxon>Dorylaimia</taxon>
        <taxon>Mermithida</taxon>
        <taxon>Mermithoidea</taxon>
        <taxon>Mermithidae</taxon>
        <taxon>Romanomermis</taxon>
    </lineage>
</organism>
<evidence type="ECO:0000313" key="1">
    <source>
        <dbReference type="Proteomes" id="UP000887565"/>
    </source>
</evidence>
<dbReference type="AlphaFoldDB" id="A0A915KB84"/>
<reference evidence="2" key="1">
    <citation type="submission" date="2022-11" db="UniProtKB">
        <authorList>
            <consortium name="WormBaseParasite"/>
        </authorList>
    </citation>
    <scope>IDENTIFICATION</scope>
</reference>